<accession>A0A7H2BBH7</accession>
<dbReference type="SUPFAM" id="SSF142695">
    <property type="entry name" value="RibA-like"/>
    <property type="match status" value="1"/>
</dbReference>
<keyword evidence="8" id="KW-0862">Zinc</keyword>
<dbReference type="InterPro" id="IPR000926">
    <property type="entry name" value="RibA"/>
</dbReference>
<dbReference type="GO" id="GO:0008686">
    <property type="term" value="F:3,4-dihydroxy-2-butanone-4-phosphate synthase activity"/>
    <property type="evidence" value="ECO:0007669"/>
    <property type="project" value="TreeGrafter"/>
</dbReference>
<dbReference type="UniPathway" id="UPA00275"/>
<dbReference type="NCBIfam" id="NF001591">
    <property type="entry name" value="PRK00393.1"/>
    <property type="match status" value="1"/>
</dbReference>
<evidence type="ECO:0000256" key="9">
    <source>
        <dbReference type="ARBA" id="ARBA00023134"/>
    </source>
</evidence>
<dbReference type="Proteomes" id="UP000516404">
    <property type="component" value="Chromosome"/>
</dbReference>
<evidence type="ECO:0000256" key="5">
    <source>
        <dbReference type="ARBA" id="ARBA00022723"/>
    </source>
</evidence>
<dbReference type="EC" id="3.5.4.25" evidence="3"/>
<evidence type="ECO:0000256" key="2">
    <source>
        <dbReference type="ARBA" id="ARBA00004853"/>
    </source>
</evidence>
<evidence type="ECO:0000256" key="1">
    <source>
        <dbReference type="ARBA" id="ARBA00001947"/>
    </source>
</evidence>
<feature type="domain" description="GTP cyclohydrolase II" evidence="11">
    <location>
        <begin position="49"/>
        <end position="221"/>
    </location>
</feature>
<dbReference type="GO" id="GO:0005525">
    <property type="term" value="F:GTP binding"/>
    <property type="evidence" value="ECO:0007669"/>
    <property type="project" value="UniProtKB-KW"/>
</dbReference>
<evidence type="ECO:0000256" key="10">
    <source>
        <dbReference type="ARBA" id="ARBA00049295"/>
    </source>
</evidence>
<comment type="cofactor">
    <cofactor evidence="1">
        <name>Zn(2+)</name>
        <dbReference type="ChEBI" id="CHEBI:29105"/>
    </cofactor>
</comment>
<dbReference type="PANTHER" id="PTHR21327:SF18">
    <property type="entry name" value="3,4-DIHYDROXY-2-BUTANONE 4-PHOSPHATE SYNTHASE"/>
    <property type="match status" value="1"/>
</dbReference>
<protein>
    <recommendedName>
        <fullName evidence="3">GTP cyclohydrolase II</fullName>
        <ecNumber evidence="3">3.5.4.25</ecNumber>
    </recommendedName>
</protein>
<evidence type="ECO:0000256" key="6">
    <source>
        <dbReference type="ARBA" id="ARBA00022741"/>
    </source>
</evidence>
<evidence type="ECO:0000256" key="4">
    <source>
        <dbReference type="ARBA" id="ARBA00022619"/>
    </source>
</evidence>
<sequence length="250" mass="27095">MSSHDIEAEEISGRMGATAVAGAQWKVPPQELVPSSDDRLVESTAPVIVPTPHGKFAMRAWAFADGTEHISATAVPDDYPTNAGAQLEFNALIRGSEPHAVRVHSECATGDLFGSLRCDCGPQLEQGLDILQGLGGTMLYIRNHEGRGIGLTNKLRAYALQDVGLDTVDANLALGLAQEARDFRQTAVILKEMGLTHIRLVTNNPFKKETLEGLGITVDRLIPDEIEPNASNQKYLNTKRDRMSHKLSSS</sequence>
<organism evidence="12 13">
    <name type="scientific">Rothia terrae</name>
    <dbReference type="NCBI Taxonomy" id="396015"/>
    <lineage>
        <taxon>Bacteria</taxon>
        <taxon>Bacillati</taxon>
        <taxon>Actinomycetota</taxon>
        <taxon>Actinomycetes</taxon>
        <taxon>Micrococcales</taxon>
        <taxon>Micrococcaceae</taxon>
        <taxon>Rothia</taxon>
    </lineage>
</organism>
<dbReference type="KEGG" id="rter:IDM49_07065"/>
<dbReference type="Pfam" id="PF00925">
    <property type="entry name" value="GTP_cyclohydro2"/>
    <property type="match status" value="1"/>
</dbReference>
<dbReference type="InterPro" id="IPR032677">
    <property type="entry name" value="GTP_cyclohydro_II"/>
</dbReference>
<dbReference type="Gene3D" id="3.40.50.10990">
    <property type="entry name" value="GTP cyclohydrolase II"/>
    <property type="match status" value="1"/>
</dbReference>
<dbReference type="CDD" id="cd00641">
    <property type="entry name" value="GTP_cyclohydro2"/>
    <property type="match status" value="1"/>
</dbReference>
<dbReference type="AlphaFoldDB" id="A0A7H2BBH7"/>
<evidence type="ECO:0000256" key="8">
    <source>
        <dbReference type="ARBA" id="ARBA00022833"/>
    </source>
</evidence>
<name>A0A7H2BBH7_9MICC</name>
<dbReference type="EMBL" id="CP061539">
    <property type="protein sequence ID" value="QNV37023.1"/>
    <property type="molecule type" value="Genomic_DNA"/>
</dbReference>
<evidence type="ECO:0000313" key="12">
    <source>
        <dbReference type="EMBL" id="QNV37023.1"/>
    </source>
</evidence>
<keyword evidence="9" id="KW-0342">GTP-binding</keyword>
<keyword evidence="5" id="KW-0479">Metal-binding</keyword>
<dbReference type="InterPro" id="IPR036144">
    <property type="entry name" value="RibA-like_sf"/>
</dbReference>
<dbReference type="GO" id="GO:0005829">
    <property type="term" value="C:cytosol"/>
    <property type="evidence" value="ECO:0007669"/>
    <property type="project" value="TreeGrafter"/>
</dbReference>
<keyword evidence="4" id="KW-0686">Riboflavin biosynthesis</keyword>
<gene>
    <name evidence="12" type="ORF">IDM49_07065</name>
</gene>
<comment type="pathway">
    <text evidence="2">Cofactor biosynthesis; riboflavin biosynthesis; 5-amino-6-(D-ribitylamino)uracil from GTP: step 1/4.</text>
</comment>
<evidence type="ECO:0000256" key="3">
    <source>
        <dbReference type="ARBA" id="ARBA00012762"/>
    </source>
</evidence>
<keyword evidence="6" id="KW-0547">Nucleotide-binding</keyword>
<dbReference type="RefSeq" id="WP_190723997.1">
    <property type="nucleotide sequence ID" value="NZ_CP061539.1"/>
</dbReference>
<proteinExistence type="predicted"/>
<evidence type="ECO:0000259" key="11">
    <source>
        <dbReference type="Pfam" id="PF00925"/>
    </source>
</evidence>
<comment type="catalytic activity">
    <reaction evidence="10">
        <text>GTP + 4 H2O = 2,5-diamino-6-hydroxy-4-(5-phosphoribosylamino)-pyrimidine + formate + 2 phosphate + 3 H(+)</text>
        <dbReference type="Rhea" id="RHEA:23704"/>
        <dbReference type="ChEBI" id="CHEBI:15377"/>
        <dbReference type="ChEBI" id="CHEBI:15378"/>
        <dbReference type="ChEBI" id="CHEBI:15740"/>
        <dbReference type="ChEBI" id="CHEBI:37565"/>
        <dbReference type="ChEBI" id="CHEBI:43474"/>
        <dbReference type="ChEBI" id="CHEBI:58614"/>
        <dbReference type="EC" id="3.5.4.25"/>
    </reaction>
</comment>
<dbReference type="GO" id="GO:0003935">
    <property type="term" value="F:GTP cyclohydrolase II activity"/>
    <property type="evidence" value="ECO:0007669"/>
    <property type="project" value="UniProtKB-EC"/>
</dbReference>
<keyword evidence="13" id="KW-1185">Reference proteome</keyword>
<dbReference type="GeneID" id="96623995"/>
<evidence type="ECO:0000256" key="7">
    <source>
        <dbReference type="ARBA" id="ARBA00022801"/>
    </source>
</evidence>
<dbReference type="GO" id="GO:0009231">
    <property type="term" value="P:riboflavin biosynthetic process"/>
    <property type="evidence" value="ECO:0007669"/>
    <property type="project" value="UniProtKB-UniPathway"/>
</dbReference>
<dbReference type="PANTHER" id="PTHR21327">
    <property type="entry name" value="GTP CYCLOHYDROLASE II-RELATED"/>
    <property type="match status" value="1"/>
</dbReference>
<reference evidence="12 13" key="1">
    <citation type="submission" date="2020-09" db="EMBL/GenBank/DDBJ databases">
        <title>Investigation of environmental microbes.</title>
        <authorList>
            <person name="Ou Y."/>
            <person name="Kang Q."/>
        </authorList>
    </citation>
    <scope>NUCLEOTIDE SEQUENCE [LARGE SCALE GENOMIC DNA]</scope>
    <source>
        <strain evidence="12 13">KJZ-14</strain>
    </source>
</reference>
<dbReference type="GO" id="GO:0046872">
    <property type="term" value="F:metal ion binding"/>
    <property type="evidence" value="ECO:0007669"/>
    <property type="project" value="UniProtKB-KW"/>
</dbReference>
<evidence type="ECO:0000313" key="13">
    <source>
        <dbReference type="Proteomes" id="UP000516404"/>
    </source>
</evidence>
<keyword evidence="7 12" id="KW-0378">Hydrolase</keyword>